<dbReference type="Proteomes" id="UP000199550">
    <property type="component" value="Unassembled WGS sequence"/>
</dbReference>
<dbReference type="Gene3D" id="3.40.630.30">
    <property type="match status" value="1"/>
</dbReference>
<dbReference type="OrthoDB" id="7301318at2"/>
<keyword evidence="2" id="KW-0808">Transferase</keyword>
<dbReference type="PROSITE" id="PS51186">
    <property type="entry name" value="GNAT"/>
    <property type="match status" value="1"/>
</dbReference>
<reference evidence="2 3" key="1">
    <citation type="submission" date="2016-10" db="EMBL/GenBank/DDBJ databases">
        <authorList>
            <person name="de Groot N.N."/>
        </authorList>
    </citation>
    <scope>NUCLEOTIDE SEQUENCE [LARGE SCALE GENOMIC DNA]</scope>
    <source>
        <strain evidence="2 3">DSM 16199</strain>
    </source>
</reference>
<sequence>MTDWGAVIDATWPAAAVQQVGPWTLRSGAGGGNRVSAATANGPVRAQDISVAADAMRAAGQEALFMVRPGEDALDALLAEAGYIKRDETLIRACLTARLTADPVPPVTAFTVWPPLAAQRDIWASGGIGPARLAIMDRVQGPKTTIFGRIDDRPAGTLFVAIHDGIAMLHALEITQDHRRKGLARHLTRAAARWAQRQGADQFALLVTAANGGANALYAGLGLGEAARYHYRAAPQESL</sequence>
<proteinExistence type="predicted"/>
<organism evidence="2 3">
    <name type="scientific">Loktanella salsilacus</name>
    <dbReference type="NCBI Taxonomy" id="195913"/>
    <lineage>
        <taxon>Bacteria</taxon>
        <taxon>Pseudomonadati</taxon>
        <taxon>Pseudomonadota</taxon>
        <taxon>Alphaproteobacteria</taxon>
        <taxon>Rhodobacterales</taxon>
        <taxon>Roseobacteraceae</taxon>
        <taxon>Loktanella</taxon>
    </lineage>
</organism>
<feature type="domain" description="N-acetyltransferase" evidence="1">
    <location>
        <begin position="102"/>
        <end position="239"/>
    </location>
</feature>
<dbReference type="InterPro" id="IPR016181">
    <property type="entry name" value="Acyl_CoA_acyltransferase"/>
</dbReference>
<gene>
    <name evidence="2" type="ORF">SAMN04488004_105157</name>
</gene>
<keyword evidence="3" id="KW-1185">Reference proteome</keyword>
<dbReference type="CDD" id="cd04301">
    <property type="entry name" value="NAT_SF"/>
    <property type="match status" value="1"/>
</dbReference>
<dbReference type="GO" id="GO:0016747">
    <property type="term" value="F:acyltransferase activity, transferring groups other than amino-acyl groups"/>
    <property type="evidence" value="ECO:0007669"/>
    <property type="project" value="InterPro"/>
</dbReference>
<dbReference type="EMBL" id="FOTF01000005">
    <property type="protein sequence ID" value="SFK98126.1"/>
    <property type="molecule type" value="Genomic_DNA"/>
</dbReference>
<dbReference type="RefSeq" id="WP_090187017.1">
    <property type="nucleotide sequence ID" value="NZ_FOTF01000005.1"/>
</dbReference>
<dbReference type="SUPFAM" id="SSF55729">
    <property type="entry name" value="Acyl-CoA N-acyltransferases (Nat)"/>
    <property type="match status" value="1"/>
</dbReference>
<name>A0A1I4E191_9RHOB</name>
<evidence type="ECO:0000313" key="2">
    <source>
        <dbReference type="EMBL" id="SFK98126.1"/>
    </source>
</evidence>
<protein>
    <submittedName>
        <fullName evidence="2">Acetyltransferase (GNAT) family protein</fullName>
    </submittedName>
</protein>
<evidence type="ECO:0000313" key="3">
    <source>
        <dbReference type="Proteomes" id="UP000199550"/>
    </source>
</evidence>
<accession>A0A1I4E191</accession>
<dbReference type="InterPro" id="IPR000182">
    <property type="entry name" value="GNAT_dom"/>
</dbReference>
<dbReference type="AlphaFoldDB" id="A0A1I4E191"/>
<evidence type="ECO:0000259" key="1">
    <source>
        <dbReference type="PROSITE" id="PS51186"/>
    </source>
</evidence>
<dbReference type="STRING" id="195913.SAMN04488004_105157"/>
<dbReference type="Pfam" id="PF00583">
    <property type="entry name" value="Acetyltransf_1"/>
    <property type="match status" value="1"/>
</dbReference>